<name>A0AAV4Y474_CAEEX</name>
<proteinExistence type="predicted"/>
<accession>A0AAV4Y474</accession>
<gene>
    <name evidence="1" type="ORF">CEXT_283411</name>
</gene>
<organism evidence="1 2">
    <name type="scientific">Caerostris extrusa</name>
    <name type="common">Bark spider</name>
    <name type="synonym">Caerostris bankana</name>
    <dbReference type="NCBI Taxonomy" id="172846"/>
    <lineage>
        <taxon>Eukaryota</taxon>
        <taxon>Metazoa</taxon>
        <taxon>Ecdysozoa</taxon>
        <taxon>Arthropoda</taxon>
        <taxon>Chelicerata</taxon>
        <taxon>Arachnida</taxon>
        <taxon>Araneae</taxon>
        <taxon>Araneomorphae</taxon>
        <taxon>Entelegynae</taxon>
        <taxon>Araneoidea</taxon>
        <taxon>Araneidae</taxon>
        <taxon>Caerostris</taxon>
    </lineage>
</organism>
<evidence type="ECO:0000313" key="2">
    <source>
        <dbReference type="Proteomes" id="UP001054945"/>
    </source>
</evidence>
<sequence length="81" mass="9249">MVVRKLSRKAFPLQLSLNFTSLLWSILSHSHAYTECVLSISIWFPIKGGLVALWDICLKMFLIKQSTITPHSPRKEVFGAF</sequence>
<dbReference type="Proteomes" id="UP001054945">
    <property type="component" value="Unassembled WGS sequence"/>
</dbReference>
<reference evidence="1 2" key="1">
    <citation type="submission" date="2021-06" db="EMBL/GenBank/DDBJ databases">
        <title>Caerostris extrusa draft genome.</title>
        <authorList>
            <person name="Kono N."/>
            <person name="Arakawa K."/>
        </authorList>
    </citation>
    <scope>NUCLEOTIDE SEQUENCE [LARGE SCALE GENOMIC DNA]</scope>
</reference>
<dbReference type="EMBL" id="BPLR01001353">
    <property type="protein sequence ID" value="GIZ01815.1"/>
    <property type="molecule type" value="Genomic_DNA"/>
</dbReference>
<comment type="caution">
    <text evidence="1">The sequence shown here is derived from an EMBL/GenBank/DDBJ whole genome shotgun (WGS) entry which is preliminary data.</text>
</comment>
<dbReference type="AlphaFoldDB" id="A0AAV4Y474"/>
<evidence type="ECO:0000313" key="1">
    <source>
        <dbReference type="EMBL" id="GIZ01815.1"/>
    </source>
</evidence>
<keyword evidence="2" id="KW-1185">Reference proteome</keyword>
<protein>
    <submittedName>
        <fullName evidence="1">Uncharacterized protein</fullName>
    </submittedName>
</protein>